<dbReference type="InterPro" id="IPR027417">
    <property type="entry name" value="P-loop_NTPase"/>
</dbReference>
<evidence type="ECO:0000313" key="2">
    <source>
        <dbReference type="Proteomes" id="UP000680638"/>
    </source>
</evidence>
<name>A0ABQ4LVR6_9BACL</name>
<gene>
    <name evidence="1" type="ORF">J21TS3_18740</name>
</gene>
<reference evidence="1 2" key="1">
    <citation type="submission" date="2021-03" db="EMBL/GenBank/DDBJ databases">
        <title>Antimicrobial resistance genes in bacteria isolated from Japanese honey, and their potential for conferring macrolide and lincosamide resistance in the American foulbrood pathogen Paenibacillus larvae.</title>
        <authorList>
            <person name="Okamoto M."/>
            <person name="Kumagai M."/>
            <person name="Kanamori H."/>
            <person name="Takamatsu D."/>
        </authorList>
    </citation>
    <scope>NUCLEOTIDE SEQUENCE [LARGE SCALE GENOMIC DNA]</scope>
    <source>
        <strain evidence="1 2">J21TS3</strain>
    </source>
</reference>
<sequence>METSRKAIILITGIMASGKSTVAQLLAERLDRSVHLRGDVFRKMIVNDRREVRPDAGQTELEQLSLRYRLTAQAADAYFAAGFNVVVQDVVIGRMLQDFVSYVHSRPFYVVVLNPDPSVVAQREAGRAKKGYGDWTVEGLHEVLLGETPRIGMWLDSSSMTAEQTADEILKSVWEQGVIS</sequence>
<accession>A0ABQ4LVR6</accession>
<evidence type="ECO:0008006" key="3">
    <source>
        <dbReference type="Google" id="ProtNLM"/>
    </source>
</evidence>
<dbReference type="Pfam" id="PF13671">
    <property type="entry name" value="AAA_33"/>
    <property type="match status" value="1"/>
</dbReference>
<dbReference type="Proteomes" id="UP000680638">
    <property type="component" value="Unassembled WGS sequence"/>
</dbReference>
<dbReference type="EMBL" id="BORW01000007">
    <property type="protein sequence ID" value="GIO67053.1"/>
    <property type="molecule type" value="Genomic_DNA"/>
</dbReference>
<organism evidence="1 2">
    <name type="scientific">Paenibacillus cookii</name>
    <dbReference type="NCBI Taxonomy" id="157839"/>
    <lineage>
        <taxon>Bacteria</taxon>
        <taxon>Bacillati</taxon>
        <taxon>Bacillota</taxon>
        <taxon>Bacilli</taxon>
        <taxon>Bacillales</taxon>
        <taxon>Paenibacillaceae</taxon>
        <taxon>Paenibacillus</taxon>
    </lineage>
</organism>
<evidence type="ECO:0000313" key="1">
    <source>
        <dbReference type="EMBL" id="GIO67053.1"/>
    </source>
</evidence>
<keyword evidence="2" id="KW-1185">Reference proteome</keyword>
<protein>
    <recommendedName>
        <fullName evidence="3">Phosphotransferase</fullName>
    </recommendedName>
</protein>
<dbReference type="SUPFAM" id="SSF52540">
    <property type="entry name" value="P-loop containing nucleoside triphosphate hydrolases"/>
    <property type="match status" value="1"/>
</dbReference>
<proteinExistence type="predicted"/>
<dbReference type="RefSeq" id="WP_036708424.1">
    <property type="nucleotide sequence ID" value="NZ_BORW01000007.1"/>
</dbReference>
<comment type="caution">
    <text evidence="1">The sequence shown here is derived from an EMBL/GenBank/DDBJ whole genome shotgun (WGS) entry which is preliminary data.</text>
</comment>
<dbReference type="Gene3D" id="3.40.50.300">
    <property type="entry name" value="P-loop containing nucleotide triphosphate hydrolases"/>
    <property type="match status" value="1"/>
</dbReference>